<organism evidence="2 3">
    <name type="scientific">Astathelohania contejeani</name>
    <dbReference type="NCBI Taxonomy" id="164912"/>
    <lineage>
        <taxon>Eukaryota</taxon>
        <taxon>Fungi</taxon>
        <taxon>Fungi incertae sedis</taxon>
        <taxon>Microsporidia</taxon>
        <taxon>Astathelohaniidae</taxon>
        <taxon>Astathelohania</taxon>
    </lineage>
</organism>
<sequence>MKHAHFKLILLFIKELCSSSSDKKFGVNNKKEITNTFESKHSLEKNETFNKIQYNKREKCISNVKITNMNPGKKIKIKKAKLHLLSKTMRPNIKKYTEDKHFNFRCLKPGNVLTKQPFSYISSIEIEDEYSTKSVDKTGQICAVNPLDKYEYKTNSPISQPSSKKDPDIAIQLKSNNRSKLDLYNESNTLDKTVTNHKPSNFRYPELQYISEQISKREITNEIDEKQSSLVCDNLIPSSVNDDLPNKNLFRYNQNHIVDQTFDSKSSNDKQYIENENTKVEETSPYIDNPELSYVKTYKSHSKRIQYKLDRLESHINNIFSNFYLIMSALKTKSTDKDISDYEKTNKFNTIGIETKNSCENIINKKNINLNQNRKGRQFNFRRRKKVPQFCISDTIKEESDAFDLNKQKLFIETYPNNFDNLIQTYNVNKQLLKNKYTLNNKTFYSKIKIKSIEKKKDFSKQHRNRKKLDSKNAFLMRKKNKHLKISKNANLLDFGILNLTKHRKETNDEYIENIRYQNLIYNRLLHEDVFVGLI</sequence>
<reference evidence="2 3" key="1">
    <citation type="submission" date="2019-01" db="EMBL/GenBank/DDBJ databases">
        <title>Genomes sequencing and comparative genomics of infectious freshwater microsporidia, Cucumispora dikerogammari and Thelohania contejeani.</title>
        <authorList>
            <person name="Cormier A."/>
            <person name="Giraud I."/>
            <person name="Wattier R."/>
            <person name="Teixeira M."/>
            <person name="Grandjean F."/>
            <person name="Rigaud T."/>
            <person name="Cordaux R."/>
        </authorList>
    </citation>
    <scope>NUCLEOTIDE SEQUENCE [LARGE SCALE GENOMIC DNA]</scope>
    <source>
        <strain evidence="2">T1</strain>
        <tissue evidence="2">Spores</tissue>
    </source>
</reference>
<keyword evidence="1" id="KW-0732">Signal</keyword>
<dbReference type="Proteomes" id="UP001516464">
    <property type="component" value="Unassembled WGS sequence"/>
</dbReference>
<name>A0ABQ7HX38_9MICR</name>
<proteinExistence type="predicted"/>
<accession>A0ABQ7HX38</accession>
<dbReference type="EMBL" id="SBIQ01000193">
    <property type="protein sequence ID" value="KAF7682726.1"/>
    <property type="molecule type" value="Genomic_DNA"/>
</dbReference>
<evidence type="ECO:0000313" key="2">
    <source>
        <dbReference type="EMBL" id="KAF7682726.1"/>
    </source>
</evidence>
<feature type="chain" id="PRO_5045323703" evidence="1">
    <location>
        <begin position="20"/>
        <end position="535"/>
    </location>
</feature>
<evidence type="ECO:0000313" key="3">
    <source>
        <dbReference type="Proteomes" id="UP001516464"/>
    </source>
</evidence>
<protein>
    <submittedName>
        <fullName evidence="2">Uncharacterized protein</fullName>
    </submittedName>
</protein>
<evidence type="ECO:0000256" key="1">
    <source>
        <dbReference type="SAM" id="SignalP"/>
    </source>
</evidence>
<comment type="caution">
    <text evidence="2">The sequence shown here is derived from an EMBL/GenBank/DDBJ whole genome shotgun (WGS) entry which is preliminary data.</text>
</comment>
<keyword evidence="3" id="KW-1185">Reference proteome</keyword>
<gene>
    <name evidence="2" type="ORF">TCON_2057</name>
</gene>
<feature type="signal peptide" evidence="1">
    <location>
        <begin position="1"/>
        <end position="19"/>
    </location>
</feature>